<accession>A0A9N9W2P4</accession>
<keyword evidence="3" id="KW-1185">Reference proteome</keyword>
<proteinExistence type="predicted"/>
<evidence type="ECO:0000313" key="3">
    <source>
        <dbReference type="Proteomes" id="UP000696573"/>
    </source>
</evidence>
<reference evidence="2" key="1">
    <citation type="submission" date="2021-10" db="EMBL/GenBank/DDBJ databases">
        <authorList>
            <person name="Piombo E."/>
        </authorList>
    </citation>
    <scope>NUCLEOTIDE SEQUENCE</scope>
</reference>
<feature type="compositionally biased region" description="Basic and acidic residues" evidence="1">
    <location>
        <begin position="167"/>
        <end position="179"/>
    </location>
</feature>
<gene>
    <name evidence="2" type="ORF">CRHIZ90672A_00008969</name>
</gene>
<dbReference type="Proteomes" id="UP000696573">
    <property type="component" value="Unassembled WGS sequence"/>
</dbReference>
<dbReference type="OrthoDB" id="10356069at2759"/>
<sequence>MVEDERCLERSTDNIWPGVLRKSRPQLHLRMASLKAFLLTTALGLTPTRAVFHGESHYSLRNTRSNNGAEIFAREIRSLLDGDSQVQDLTARGADLANILSRADRGAVEELLLRGLYSRNRASAAEERLKKLSKPAGNIKPQLAAQKHRSKEETIKAASKHRPRSLYLRDRKSEAEARLKNLKKPTGNLKHHLAAQKKKTKEETIKAASKKH</sequence>
<feature type="region of interest" description="Disordered" evidence="1">
    <location>
        <begin position="135"/>
        <end position="212"/>
    </location>
</feature>
<comment type="caution">
    <text evidence="2">The sequence shown here is derived from an EMBL/GenBank/DDBJ whole genome shotgun (WGS) entry which is preliminary data.</text>
</comment>
<protein>
    <submittedName>
        <fullName evidence="2">Uncharacterized protein</fullName>
    </submittedName>
</protein>
<dbReference type="EMBL" id="CABFNQ020000763">
    <property type="protein sequence ID" value="CAH0041176.1"/>
    <property type="molecule type" value="Genomic_DNA"/>
</dbReference>
<evidence type="ECO:0000313" key="2">
    <source>
        <dbReference type="EMBL" id="CAH0041176.1"/>
    </source>
</evidence>
<dbReference type="AlphaFoldDB" id="A0A9N9W2P4"/>
<feature type="compositionally biased region" description="Basic residues" evidence="1">
    <location>
        <begin position="189"/>
        <end position="199"/>
    </location>
</feature>
<evidence type="ECO:0000256" key="1">
    <source>
        <dbReference type="SAM" id="MobiDB-lite"/>
    </source>
</evidence>
<organism evidence="2 3">
    <name type="scientific">Clonostachys rhizophaga</name>
    <dbReference type="NCBI Taxonomy" id="160324"/>
    <lineage>
        <taxon>Eukaryota</taxon>
        <taxon>Fungi</taxon>
        <taxon>Dikarya</taxon>
        <taxon>Ascomycota</taxon>
        <taxon>Pezizomycotina</taxon>
        <taxon>Sordariomycetes</taxon>
        <taxon>Hypocreomycetidae</taxon>
        <taxon>Hypocreales</taxon>
        <taxon>Bionectriaceae</taxon>
        <taxon>Clonostachys</taxon>
    </lineage>
</organism>
<name>A0A9N9W2P4_9HYPO</name>